<dbReference type="InterPro" id="IPR045130">
    <property type="entry name" value="OFUT2-like"/>
</dbReference>
<dbReference type="CDD" id="cd11296">
    <property type="entry name" value="O-FucT_like"/>
    <property type="match status" value="1"/>
</dbReference>
<evidence type="ECO:0000313" key="9">
    <source>
        <dbReference type="EMBL" id="CAD8621219.1"/>
    </source>
</evidence>
<dbReference type="Pfam" id="PF10250">
    <property type="entry name" value="O-FucT"/>
    <property type="match status" value="1"/>
</dbReference>
<dbReference type="PANTHER" id="PTHR13398">
    <property type="entry name" value="GDP-FUCOSE PROTEIN O-FUCOSYLTRANSFERASE 2"/>
    <property type="match status" value="1"/>
</dbReference>
<gene>
    <name evidence="9" type="ORF">CPEL01642_LOCUS24602</name>
</gene>
<evidence type="ECO:0000256" key="4">
    <source>
        <dbReference type="ARBA" id="ARBA00022824"/>
    </source>
</evidence>
<comment type="pathway">
    <text evidence="2">Protein modification; protein glycosylation.</text>
</comment>
<proteinExistence type="inferred from homology"/>
<protein>
    <recommendedName>
        <fullName evidence="8">GDP-fucose protein O-fucosyltransferase 2</fullName>
    </recommendedName>
</protein>
<dbReference type="PANTHER" id="PTHR13398:SF0">
    <property type="entry name" value="GDP-FUCOSE PROTEIN O-FUCOSYLTRANSFERASE 2"/>
    <property type="match status" value="1"/>
</dbReference>
<keyword evidence="5" id="KW-0294">Fucose metabolism</keyword>
<reference evidence="9" key="1">
    <citation type="submission" date="2021-01" db="EMBL/GenBank/DDBJ databases">
        <authorList>
            <person name="Corre E."/>
            <person name="Pelletier E."/>
            <person name="Niang G."/>
            <person name="Scheremetjew M."/>
            <person name="Finn R."/>
            <person name="Kale V."/>
            <person name="Holt S."/>
            <person name="Cochrane G."/>
            <person name="Meng A."/>
            <person name="Brown T."/>
            <person name="Cohen L."/>
        </authorList>
    </citation>
    <scope>NUCLEOTIDE SEQUENCE</scope>
    <source>
        <strain evidence="9">PLY182g</strain>
    </source>
</reference>
<evidence type="ECO:0000256" key="6">
    <source>
        <dbReference type="ARBA" id="ARBA00023277"/>
    </source>
</evidence>
<evidence type="ECO:0000256" key="8">
    <source>
        <dbReference type="ARBA" id="ARBA00026232"/>
    </source>
</evidence>
<name>A0A7S0LV98_9EUKA</name>
<accession>A0A7S0LV98</accession>
<evidence type="ECO:0000256" key="2">
    <source>
        <dbReference type="ARBA" id="ARBA00004922"/>
    </source>
</evidence>
<sequence>MPYLQYGPNNQYLQLMEAAAVAKALGRSLAAPSFAAWVNDESGSRGDTIAFADTFDIESVERYVPVAPLSEVGGNGVASGPLLAISDYKQKRMATFLQSQQLHCCPRKIKAQKPQSMRTTRDVLQLVQKHGLAEVPVLGWYSFFAVDKALLLEAARAFRRAPHIREKARAIAASLFGQEPFLAVHLRREASDLGCSFGRPSVLCSKPGPEFSVETAQVKKQIERLQQRAGVQHVYIATIAPAQHLRWKGELRELLATVGGAKSLSESERMAQTLGMPPQKLTRYLQSLIEQELCATAHAFLGSAQSTWTGNVELQRAANGLQSAFFGSV</sequence>
<dbReference type="EMBL" id="HBEY01051179">
    <property type="protein sequence ID" value="CAD8621219.1"/>
    <property type="molecule type" value="Transcribed_RNA"/>
</dbReference>
<evidence type="ECO:0000256" key="7">
    <source>
        <dbReference type="ARBA" id="ARBA00025803"/>
    </source>
</evidence>
<keyword evidence="3" id="KW-0808">Transferase</keyword>
<dbReference type="Gene3D" id="3.40.50.11350">
    <property type="match status" value="1"/>
</dbReference>
<keyword evidence="6" id="KW-0119">Carbohydrate metabolism</keyword>
<evidence type="ECO:0000256" key="1">
    <source>
        <dbReference type="ARBA" id="ARBA00004240"/>
    </source>
</evidence>
<dbReference type="GO" id="GO:0005783">
    <property type="term" value="C:endoplasmic reticulum"/>
    <property type="evidence" value="ECO:0007669"/>
    <property type="project" value="UniProtKB-SubCell"/>
</dbReference>
<dbReference type="GO" id="GO:0046922">
    <property type="term" value="F:peptide-O-fucosyltransferase activity"/>
    <property type="evidence" value="ECO:0007669"/>
    <property type="project" value="InterPro"/>
</dbReference>
<dbReference type="InterPro" id="IPR019378">
    <property type="entry name" value="GDP-Fuc_O-FucTrfase"/>
</dbReference>
<comment type="subcellular location">
    <subcellularLocation>
        <location evidence="1">Endoplasmic reticulum</location>
    </subcellularLocation>
</comment>
<evidence type="ECO:0000256" key="3">
    <source>
        <dbReference type="ARBA" id="ARBA00022679"/>
    </source>
</evidence>
<dbReference type="GO" id="GO:0006004">
    <property type="term" value="P:fucose metabolic process"/>
    <property type="evidence" value="ECO:0007669"/>
    <property type="project" value="UniProtKB-KW"/>
</dbReference>
<organism evidence="9">
    <name type="scientific">Coccolithus braarudii</name>
    <dbReference type="NCBI Taxonomy" id="221442"/>
    <lineage>
        <taxon>Eukaryota</taxon>
        <taxon>Haptista</taxon>
        <taxon>Haptophyta</taxon>
        <taxon>Prymnesiophyceae</taxon>
        <taxon>Coccolithales</taxon>
        <taxon>Coccolithaceae</taxon>
        <taxon>Coccolithus</taxon>
    </lineage>
</organism>
<evidence type="ECO:0000256" key="5">
    <source>
        <dbReference type="ARBA" id="ARBA00023253"/>
    </source>
</evidence>
<dbReference type="AlphaFoldDB" id="A0A7S0LV98"/>
<comment type="similarity">
    <text evidence="7">Belongs to the glycosyltransferase 68 family.</text>
</comment>
<keyword evidence="4" id="KW-0256">Endoplasmic reticulum</keyword>